<comment type="caution">
    <text evidence="2">The sequence shown here is derived from an EMBL/GenBank/DDBJ whole genome shotgun (WGS) entry which is preliminary data.</text>
</comment>
<feature type="region of interest" description="Disordered" evidence="1">
    <location>
        <begin position="1"/>
        <end position="35"/>
    </location>
</feature>
<dbReference type="EMBL" id="BGZK01000824">
    <property type="protein sequence ID" value="GBP61860.1"/>
    <property type="molecule type" value="Genomic_DNA"/>
</dbReference>
<evidence type="ECO:0000256" key="1">
    <source>
        <dbReference type="SAM" id="MobiDB-lite"/>
    </source>
</evidence>
<protein>
    <submittedName>
        <fullName evidence="2">Uncharacterized protein</fullName>
    </submittedName>
</protein>
<reference evidence="2 3" key="1">
    <citation type="journal article" date="2019" name="Commun. Biol.">
        <title>The bagworm genome reveals a unique fibroin gene that provides high tensile strength.</title>
        <authorList>
            <person name="Kono N."/>
            <person name="Nakamura H."/>
            <person name="Ohtoshi R."/>
            <person name="Tomita M."/>
            <person name="Numata K."/>
            <person name="Arakawa K."/>
        </authorList>
    </citation>
    <scope>NUCLEOTIDE SEQUENCE [LARGE SCALE GENOMIC DNA]</scope>
</reference>
<dbReference type="OrthoDB" id="412981at2759"/>
<sequence>MAYRRKCHEDGRPSDRPTAYYATEAKTPGTGGGMADQGAILGRTDRSLRAHGRSGGTCYPPEQSRAEHAASTWYALCSASQRKKIQAQQNTALRMIVGAGRYVLNDVITRDLCIETVEEFIQRIARRMFDIADQGPYECPPEHRTNA</sequence>
<name>A0A4C1XFI9_EUMVA</name>
<proteinExistence type="predicted"/>
<accession>A0A4C1XFI9</accession>
<evidence type="ECO:0000313" key="2">
    <source>
        <dbReference type="EMBL" id="GBP61860.1"/>
    </source>
</evidence>
<organism evidence="2 3">
    <name type="scientific">Eumeta variegata</name>
    <name type="common">Bagworm moth</name>
    <name type="synonym">Eumeta japonica</name>
    <dbReference type="NCBI Taxonomy" id="151549"/>
    <lineage>
        <taxon>Eukaryota</taxon>
        <taxon>Metazoa</taxon>
        <taxon>Ecdysozoa</taxon>
        <taxon>Arthropoda</taxon>
        <taxon>Hexapoda</taxon>
        <taxon>Insecta</taxon>
        <taxon>Pterygota</taxon>
        <taxon>Neoptera</taxon>
        <taxon>Endopterygota</taxon>
        <taxon>Lepidoptera</taxon>
        <taxon>Glossata</taxon>
        <taxon>Ditrysia</taxon>
        <taxon>Tineoidea</taxon>
        <taxon>Psychidae</taxon>
        <taxon>Oiketicinae</taxon>
        <taxon>Eumeta</taxon>
    </lineage>
</organism>
<gene>
    <name evidence="2" type="ORF">EVAR_97302_1</name>
</gene>
<keyword evidence="3" id="KW-1185">Reference proteome</keyword>
<dbReference type="AlphaFoldDB" id="A0A4C1XFI9"/>
<dbReference type="Proteomes" id="UP000299102">
    <property type="component" value="Unassembled WGS sequence"/>
</dbReference>
<evidence type="ECO:0000313" key="3">
    <source>
        <dbReference type="Proteomes" id="UP000299102"/>
    </source>
</evidence>